<feature type="region of interest" description="Disordered" evidence="1">
    <location>
        <begin position="1"/>
        <end position="41"/>
    </location>
</feature>
<keyword evidence="3" id="KW-1185">Reference proteome</keyword>
<reference evidence="2" key="1">
    <citation type="submission" date="2017-09" db="EMBL/GenBank/DDBJ databases">
        <title>Complete Genome Sequence of ansamitocin-producing Bacterium Actinosynnema pretiosum X47.</title>
        <authorList>
            <person name="Cao G."/>
            <person name="Zong G."/>
            <person name="Zhong C."/>
            <person name="Fu J."/>
        </authorList>
    </citation>
    <scope>NUCLEOTIDE SEQUENCE [LARGE SCALE GENOMIC DNA]</scope>
    <source>
        <strain evidence="2">X47</strain>
    </source>
</reference>
<evidence type="ECO:0000313" key="3">
    <source>
        <dbReference type="Proteomes" id="UP000218505"/>
    </source>
</evidence>
<feature type="compositionally biased region" description="Basic and acidic residues" evidence="1">
    <location>
        <begin position="31"/>
        <end position="41"/>
    </location>
</feature>
<dbReference type="EMBL" id="CP023445">
    <property type="protein sequence ID" value="ATE57825.1"/>
    <property type="molecule type" value="Genomic_DNA"/>
</dbReference>
<protein>
    <submittedName>
        <fullName evidence="2">Uncharacterized protein</fullName>
    </submittedName>
</protein>
<dbReference type="KEGG" id="apre:CNX65_34680"/>
<evidence type="ECO:0000256" key="1">
    <source>
        <dbReference type="SAM" id="MobiDB-lite"/>
    </source>
</evidence>
<proteinExistence type="predicted"/>
<organism evidence="2 3">
    <name type="scientific">Actinosynnema pretiosum</name>
    <dbReference type="NCBI Taxonomy" id="42197"/>
    <lineage>
        <taxon>Bacteria</taxon>
        <taxon>Bacillati</taxon>
        <taxon>Actinomycetota</taxon>
        <taxon>Actinomycetes</taxon>
        <taxon>Pseudonocardiales</taxon>
        <taxon>Pseudonocardiaceae</taxon>
        <taxon>Actinosynnema</taxon>
    </lineage>
</organism>
<gene>
    <name evidence="2" type="ORF">CNX65_34680</name>
</gene>
<sequence length="210" mass="23345">MAVLDPDLNAESQAKRPPQAKLPSPVTRPAELPRPRQRDRGLRVEPMLGLEWADAIEAAGGAELASSPAQSRRAWVHRADERQVLSLYRAVREVGARVPAPWWLRALDRGRLPSRAAGFAVEDEVSQLLLSRPGWIYVPWADEGEVGYWEFVPSESGVYGPAEPTTVQFTDEHPGWVDLLPAHRGPGLRQPIAFTPAELREQIEDLENIA</sequence>
<name>A0A290ZFR0_9PSEU</name>
<evidence type="ECO:0000313" key="2">
    <source>
        <dbReference type="EMBL" id="ATE57825.1"/>
    </source>
</evidence>
<accession>A0A290ZFR0</accession>
<dbReference type="AlphaFoldDB" id="A0A290ZFR0"/>
<dbReference type="Proteomes" id="UP000218505">
    <property type="component" value="Chromosome"/>
</dbReference>